<dbReference type="RefSeq" id="WP_140737205.1">
    <property type="nucleotide sequence ID" value="NZ_RCZM01000001.1"/>
</dbReference>
<reference evidence="3 4" key="1">
    <citation type="journal article" date="2019" name="Environ. Microbiol.">
        <title>Species interactions and distinct microbial communities in high Arctic permafrost affected cryosols are associated with the CH4 and CO2 gas fluxes.</title>
        <authorList>
            <person name="Altshuler I."/>
            <person name="Hamel J."/>
            <person name="Turney S."/>
            <person name="Magnuson E."/>
            <person name="Levesque R."/>
            <person name="Greer C."/>
            <person name="Whyte L.G."/>
        </authorList>
    </citation>
    <scope>NUCLEOTIDE SEQUENCE [LARGE SCALE GENOMIC DNA]</scope>
    <source>
        <strain evidence="3 4">S9.3A</strain>
    </source>
</reference>
<keyword evidence="3" id="KW-0255">Endonuclease</keyword>
<sequence>MNQAAAVQTLAMAHVAAIEDVALEDGTVVEQHRGLGHQRLDAPALVSDQLGVSDAAASNRMGTAVEVVTRFPGLLTAMGDGRLDEYRARVVGDELRDAPPEVCAQVVTRIADTLSTEPPAMLRRRVRQALDAVDADLLRAKAARARSERSLCRWPGDEPGVDTWMGSFPAEQSRSGWAVVDGLARQYVRDGRAAGLTQARADALMDLIHARATGTFVVQVAVPADQLNATTHPAPAPTPPWHAQPSHTQPSVTRRAMALPAPGAAEIVETTNSDSAAALENEELVTVAGLGMPGTTQVRREWFTTLTQAGEADRDAMTTTHGLKPARWEVVACHADTGALLAIGSDVLDQSAQTDRSGRSGRSGRGHATESRAYRPPQTLIDLVKARDGRCRFPGCTINAPFCDLDHVAPWPLGPTDAANLIRLCRRHHRIKQTIRWRVRIDPDATVTWTDPTGRVRTTLPLDFLQRDAHLESSVSAPPRPSGLAPRDTPEVMWSAWEEELAHELARAERFRIRRPVFRLASGRDSEQPLGRRVLSAELSTCRDDFIIDRAFGESCRRRGRSRITRATDEPPF</sequence>
<organism evidence="3 4">
    <name type="scientific">Pedococcus bigeumensis</name>
    <dbReference type="NCBI Taxonomy" id="433644"/>
    <lineage>
        <taxon>Bacteria</taxon>
        <taxon>Bacillati</taxon>
        <taxon>Actinomycetota</taxon>
        <taxon>Actinomycetes</taxon>
        <taxon>Micrococcales</taxon>
        <taxon>Intrasporangiaceae</taxon>
        <taxon>Pedococcus</taxon>
    </lineage>
</organism>
<dbReference type="GO" id="GO:0004519">
    <property type="term" value="F:endonuclease activity"/>
    <property type="evidence" value="ECO:0007669"/>
    <property type="project" value="UniProtKB-KW"/>
</dbReference>
<dbReference type="Gene3D" id="1.10.30.50">
    <property type="match status" value="1"/>
</dbReference>
<dbReference type="EMBL" id="RCZM01000001">
    <property type="protein sequence ID" value="TPG19555.1"/>
    <property type="molecule type" value="Genomic_DNA"/>
</dbReference>
<dbReference type="Proteomes" id="UP000317722">
    <property type="component" value="Unassembled WGS sequence"/>
</dbReference>
<dbReference type="SMART" id="SM00507">
    <property type="entry name" value="HNHc"/>
    <property type="match status" value="1"/>
</dbReference>
<dbReference type="InterPro" id="IPR003870">
    <property type="entry name" value="DUF222"/>
</dbReference>
<comment type="caution">
    <text evidence="3">The sequence shown here is derived from an EMBL/GenBank/DDBJ whole genome shotgun (WGS) entry which is preliminary data.</text>
</comment>
<feature type="domain" description="HNH nuclease" evidence="2">
    <location>
        <begin position="379"/>
        <end position="430"/>
    </location>
</feature>
<evidence type="ECO:0000313" key="4">
    <source>
        <dbReference type="Proteomes" id="UP000317722"/>
    </source>
</evidence>
<dbReference type="CDD" id="cd00085">
    <property type="entry name" value="HNHc"/>
    <property type="match status" value="1"/>
</dbReference>
<name>A0A502D1A9_9MICO</name>
<feature type="region of interest" description="Disordered" evidence="1">
    <location>
        <begin position="351"/>
        <end position="377"/>
    </location>
</feature>
<accession>A0A502D1A9</accession>
<evidence type="ECO:0000259" key="2">
    <source>
        <dbReference type="SMART" id="SM00507"/>
    </source>
</evidence>
<keyword evidence="3" id="KW-0378">Hydrolase</keyword>
<dbReference type="Pfam" id="PF02720">
    <property type="entry name" value="DUF222"/>
    <property type="match status" value="1"/>
</dbReference>
<protein>
    <submittedName>
        <fullName evidence="3">HNH endonuclease</fullName>
    </submittedName>
</protein>
<dbReference type="AlphaFoldDB" id="A0A502D1A9"/>
<dbReference type="InterPro" id="IPR003615">
    <property type="entry name" value="HNH_nuc"/>
</dbReference>
<evidence type="ECO:0000313" key="3">
    <source>
        <dbReference type="EMBL" id="TPG19555.1"/>
    </source>
</evidence>
<evidence type="ECO:0000256" key="1">
    <source>
        <dbReference type="SAM" id="MobiDB-lite"/>
    </source>
</evidence>
<proteinExistence type="predicted"/>
<dbReference type="OrthoDB" id="3541361at2"/>
<keyword evidence="4" id="KW-1185">Reference proteome</keyword>
<keyword evidence="3" id="KW-0540">Nuclease</keyword>
<gene>
    <name evidence="3" type="ORF">EAH86_03600</name>
</gene>